<evidence type="ECO:0000256" key="6">
    <source>
        <dbReference type="SAM" id="MobiDB-lite"/>
    </source>
</evidence>
<keyword evidence="3 5" id="KW-0874">Quinone</keyword>
<dbReference type="InterPro" id="IPR037232">
    <property type="entry name" value="NADH_quin_OxRdtase_su_C/D-like"/>
</dbReference>
<evidence type="ECO:0000259" key="7">
    <source>
        <dbReference type="Pfam" id="PF00329"/>
    </source>
</evidence>
<dbReference type="HAMAP" id="MF_01357">
    <property type="entry name" value="NDH1_NuoC"/>
    <property type="match status" value="1"/>
</dbReference>
<proteinExistence type="inferred from homology"/>
<comment type="catalytic activity">
    <reaction evidence="3 5">
        <text>a quinone + NADH + 5 H(+)(in) = a quinol + NAD(+) + 4 H(+)(out)</text>
        <dbReference type="Rhea" id="RHEA:57888"/>
        <dbReference type="ChEBI" id="CHEBI:15378"/>
        <dbReference type="ChEBI" id="CHEBI:24646"/>
        <dbReference type="ChEBI" id="CHEBI:57540"/>
        <dbReference type="ChEBI" id="CHEBI:57945"/>
        <dbReference type="ChEBI" id="CHEBI:132124"/>
    </reaction>
</comment>
<feature type="region of interest" description="Disordered" evidence="6">
    <location>
        <begin position="1"/>
        <end position="122"/>
    </location>
</feature>
<dbReference type="GO" id="GO:0005886">
    <property type="term" value="C:plasma membrane"/>
    <property type="evidence" value="ECO:0007669"/>
    <property type="project" value="UniProtKB-SubCell"/>
</dbReference>
<dbReference type="SUPFAM" id="SSF143243">
    <property type="entry name" value="Nqo5-like"/>
    <property type="match status" value="1"/>
</dbReference>
<accession>A0A8J2YBM2</accession>
<evidence type="ECO:0000256" key="1">
    <source>
        <dbReference type="ARBA" id="ARBA00007569"/>
    </source>
</evidence>
<dbReference type="EMBL" id="BMHQ01000001">
    <property type="protein sequence ID" value="GGE05204.1"/>
    <property type="molecule type" value="Genomic_DNA"/>
</dbReference>
<comment type="caution">
    <text evidence="8">The sequence shown here is derived from an EMBL/GenBank/DDBJ whole genome shotgun (WGS) entry which is preliminary data.</text>
</comment>
<feature type="compositionally biased region" description="Basic and acidic residues" evidence="6">
    <location>
        <begin position="1"/>
        <end position="44"/>
    </location>
</feature>
<comment type="subcellular location">
    <subcellularLocation>
        <location evidence="3">Cell membrane</location>
        <topology evidence="3">Peripheral membrane protein</topology>
        <orientation evidence="3">Cytoplasmic side</orientation>
    </subcellularLocation>
</comment>
<evidence type="ECO:0000256" key="5">
    <source>
        <dbReference type="RuleBase" id="RU003582"/>
    </source>
</evidence>
<dbReference type="InterPro" id="IPR001268">
    <property type="entry name" value="NADH_UbQ_OxRdtase_30kDa_su"/>
</dbReference>
<gene>
    <name evidence="3" type="primary">nuoC</name>
    <name evidence="8" type="ORF">GCM10011571_02830</name>
</gene>
<keyword evidence="3" id="KW-0472">Membrane</keyword>
<evidence type="ECO:0000256" key="2">
    <source>
        <dbReference type="ARBA" id="ARBA00022448"/>
    </source>
</evidence>
<dbReference type="InterPro" id="IPR020396">
    <property type="entry name" value="NADH_UbQ_OxRdtase_CS"/>
</dbReference>
<name>A0A8J2YBM2_9BACL</name>
<keyword evidence="3" id="KW-1003">Cell membrane</keyword>
<dbReference type="PANTHER" id="PTHR10884:SF14">
    <property type="entry name" value="NADH DEHYDROGENASE [UBIQUINONE] IRON-SULFUR PROTEIN 3, MITOCHONDRIAL"/>
    <property type="match status" value="1"/>
</dbReference>
<keyword evidence="3 4" id="KW-1278">Translocase</keyword>
<dbReference type="AlphaFoldDB" id="A0A8J2YBM2"/>
<dbReference type="PROSITE" id="PS00542">
    <property type="entry name" value="COMPLEX1_30K"/>
    <property type="match status" value="1"/>
</dbReference>
<comment type="similarity">
    <text evidence="1 3 4">Belongs to the complex I 30 kDa subunit family.</text>
</comment>
<dbReference type="GO" id="GO:0050136">
    <property type="term" value="F:NADH dehydrogenase (quinone) (non-electrogenic) activity"/>
    <property type="evidence" value="ECO:0007669"/>
    <property type="project" value="UniProtKB-UniRule"/>
</dbReference>
<protein>
    <recommendedName>
        <fullName evidence="3">NADH-quinone oxidoreductase subunit C</fullName>
        <ecNumber evidence="3">7.1.1.-</ecNumber>
    </recommendedName>
    <alternativeName>
        <fullName evidence="3">NADH dehydrogenase I subunit C</fullName>
    </alternativeName>
    <alternativeName>
        <fullName evidence="3">NDH-1 subunit C</fullName>
    </alternativeName>
</protein>
<reference evidence="8" key="2">
    <citation type="submission" date="2020-09" db="EMBL/GenBank/DDBJ databases">
        <authorList>
            <person name="Sun Q."/>
            <person name="Zhou Y."/>
        </authorList>
    </citation>
    <scope>NUCLEOTIDE SEQUENCE</scope>
    <source>
        <strain evidence="8">CGMCC 1.15179</strain>
    </source>
</reference>
<dbReference type="Gene3D" id="3.30.460.80">
    <property type="entry name" value="NADH:ubiquinone oxidoreductase, 30kDa subunit"/>
    <property type="match status" value="1"/>
</dbReference>
<dbReference type="EC" id="7.1.1.-" evidence="3"/>
<keyword evidence="2 3" id="KW-0813">Transport</keyword>
<dbReference type="GO" id="GO:0048038">
    <property type="term" value="F:quinone binding"/>
    <property type="evidence" value="ECO:0007669"/>
    <property type="project" value="UniProtKB-KW"/>
</dbReference>
<dbReference type="RefSeq" id="WP_229751723.1">
    <property type="nucleotide sequence ID" value="NZ_BMHQ01000001.1"/>
</dbReference>
<dbReference type="GO" id="GO:0008137">
    <property type="term" value="F:NADH dehydrogenase (ubiquinone) activity"/>
    <property type="evidence" value="ECO:0007669"/>
    <property type="project" value="InterPro"/>
</dbReference>
<keyword evidence="9" id="KW-1185">Reference proteome</keyword>
<feature type="domain" description="NADH:ubiquinone oxidoreductase 30kDa subunit" evidence="7">
    <location>
        <begin position="156"/>
        <end position="269"/>
    </location>
</feature>
<evidence type="ECO:0000313" key="8">
    <source>
        <dbReference type="EMBL" id="GGE05204.1"/>
    </source>
</evidence>
<dbReference type="PANTHER" id="PTHR10884">
    <property type="entry name" value="NADH DEHYDROGENASE UBIQUINONE IRON-SULFUR PROTEIN 3"/>
    <property type="match status" value="1"/>
</dbReference>
<evidence type="ECO:0000256" key="4">
    <source>
        <dbReference type="RuleBase" id="RU003456"/>
    </source>
</evidence>
<evidence type="ECO:0000256" key="3">
    <source>
        <dbReference type="HAMAP-Rule" id="MF_01357"/>
    </source>
</evidence>
<organism evidence="8 9">
    <name type="scientific">Marinithermofilum abyssi</name>
    <dbReference type="NCBI Taxonomy" id="1571185"/>
    <lineage>
        <taxon>Bacteria</taxon>
        <taxon>Bacillati</taxon>
        <taxon>Bacillota</taxon>
        <taxon>Bacilli</taxon>
        <taxon>Bacillales</taxon>
        <taxon>Thermoactinomycetaceae</taxon>
        <taxon>Marinithermofilum</taxon>
    </lineage>
</organism>
<comment type="subunit">
    <text evidence="3">NDH-1 is composed of 14 different subunits. Subunits NuoB, C, D, E, F, and G constitute the peripheral sector of the complex.</text>
</comment>
<sequence length="275" mass="30488">MTEKDREKEKQHETHPGGEPAGKTESHKGGNDRFLRDNQPDEQKGAVQSQGKGETDSDTVDSSDVKQPADSAAKKAAAAAKAKAAAAAKAKAAGAAKGGSIPGRASAKKKKEPPEPSPKQPVLDRWVRIIRGALGEEAVEDAMINRPNGHLPTLFISKDRWLEAARLLKEHEELAFDYLQNLAGVDYEEHMEVVFHLFSMRHRHAVGVRVKTERENPEIPSVTCVWAGADWNEREVYDLLGIRFTGHPDLRRILMPDDWVGHPLRKDYEPFDEGV</sequence>
<dbReference type="InterPro" id="IPR010218">
    <property type="entry name" value="NADH_DH_suC"/>
</dbReference>
<dbReference type="NCBIfam" id="TIGR01961">
    <property type="entry name" value="NuoC_fam"/>
    <property type="match status" value="1"/>
</dbReference>
<dbReference type="Proteomes" id="UP000625210">
    <property type="component" value="Unassembled WGS sequence"/>
</dbReference>
<dbReference type="Pfam" id="PF00329">
    <property type="entry name" value="Complex1_30kDa"/>
    <property type="match status" value="1"/>
</dbReference>
<comment type="function">
    <text evidence="3">NDH-1 shuttles electrons from NADH, via FMN and iron-sulfur (Fe-S) centers, to quinones in the respiratory chain. The immediate electron acceptor for the enzyme in this species is believed to be a menaquinone. Couples the redox reaction to proton translocation (for every two electrons transferred, four hydrogen ions are translocated across the cytoplasmic membrane), and thus conserves the redox energy in a proton gradient.</text>
</comment>
<feature type="compositionally biased region" description="Low complexity" evidence="6">
    <location>
        <begin position="74"/>
        <end position="95"/>
    </location>
</feature>
<keyword evidence="3 4" id="KW-0520">NAD</keyword>
<evidence type="ECO:0000313" key="9">
    <source>
        <dbReference type="Proteomes" id="UP000625210"/>
    </source>
</evidence>
<reference evidence="8" key="1">
    <citation type="journal article" date="2014" name="Int. J. Syst. Evol. Microbiol.">
        <title>Complete genome sequence of Corynebacterium casei LMG S-19264T (=DSM 44701T), isolated from a smear-ripened cheese.</title>
        <authorList>
            <consortium name="US DOE Joint Genome Institute (JGI-PGF)"/>
            <person name="Walter F."/>
            <person name="Albersmeier A."/>
            <person name="Kalinowski J."/>
            <person name="Ruckert C."/>
        </authorList>
    </citation>
    <scope>NUCLEOTIDE SEQUENCE</scope>
    <source>
        <strain evidence="8">CGMCC 1.15179</strain>
    </source>
</reference>